<gene>
    <name evidence="2" type="ORF">AMECASPLE_016109</name>
</gene>
<evidence type="ECO:0000256" key="1">
    <source>
        <dbReference type="SAM" id="MobiDB-lite"/>
    </source>
</evidence>
<feature type="non-terminal residue" evidence="2">
    <location>
        <position position="1"/>
    </location>
</feature>
<feature type="compositionally biased region" description="Pro residues" evidence="1">
    <location>
        <begin position="211"/>
        <end position="223"/>
    </location>
</feature>
<dbReference type="EMBL" id="JAHRIP010010564">
    <property type="protein sequence ID" value="MEQ2283889.1"/>
    <property type="molecule type" value="Genomic_DNA"/>
</dbReference>
<accession>A0ABV0XQX2</accession>
<reference evidence="2 3" key="1">
    <citation type="submission" date="2021-06" db="EMBL/GenBank/DDBJ databases">
        <authorList>
            <person name="Palmer J.M."/>
        </authorList>
    </citation>
    <scope>NUCLEOTIDE SEQUENCE [LARGE SCALE GENOMIC DNA]</scope>
    <source>
        <strain evidence="2 3">AS_MEX2019</strain>
        <tissue evidence="2">Muscle</tissue>
    </source>
</reference>
<feature type="region of interest" description="Disordered" evidence="1">
    <location>
        <begin position="176"/>
        <end position="240"/>
    </location>
</feature>
<comment type="caution">
    <text evidence="2">The sequence shown here is derived from an EMBL/GenBank/DDBJ whole genome shotgun (WGS) entry which is preliminary data.</text>
</comment>
<sequence length="240" mass="25575">SISEVQLLIDVFRVGEGVIRTGTSQLLRKCYSSATANLSFLKKTSHYGHLTQTNTPGPSYFSPTLDHPLATMIPTSGTLPGSNSLTIVDPASRPITAGDRYQDPSKRTKINLAVFLESISSWKLNIHPNLKSFAASKRFSSRIAHNLAPPISPSTLTSFPRTRHLPLIRDRVAGAAGSAETSICPSPQTPPPAPPGGPKELPGQPRDIVPPVCPGPSPGPPPGGTCLEHLPRKASRRHPV</sequence>
<name>A0ABV0XQX2_9TELE</name>
<organism evidence="2 3">
    <name type="scientific">Ameca splendens</name>
    <dbReference type="NCBI Taxonomy" id="208324"/>
    <lineage>
        <taxon>Eukaryota</taxon>
        <taxon>Metazoa</taxon>
        <taxon>Chordata</taxon>
        <taxon>Craniata</taxon>
        <taxon>Vertebrata</taxon>
        <taxon>Euteleostomi</taxon>
        <taxon>Actinopterygii</taxon>
        <taxon>Neopterygii</taxon>
        <taxon>Teleostei</taxon>
        <taxon>Neoteleostei</taxon>
        <taxon>Acanthomorphata</taxon>
        <taxon>Ovalentaria</taxon>
        <taxon>Atherinomorphae</taxon>
        <taxon>Cyprinodontiformes</taxon>
        <taxon>Goodeidae</taxon>
        <taxon>Ameca</taxon>
    </lineage>
</organism>
<protein>
    <submittedName>
        <fullName evidence="2">Uncharacterized protein</fullName>
    </submittedName>
</protein>
<feature type="compositionally biased region" description="Pro residues" evidence="1">
    <location>
        <begin position="187"/>
        <end position="197"/>
    </location>
</feature>
<keyword evidence="3" id="KW-1185">Reference proteome</keyword>
<evidence type="ECO:0000313" key="3">
    <source>
        <dbReference type="Proteomes" id="UP001469553"/>
    </source>
</evidence>
<dbReference type="Proteomes" id="UP001469553">
    <property type="component" value="Unassembled WGS sequence"/>
</dbReference>
<evidence type="ECO:0000313" key="2">
    <source>
        <dbReference type="EMBL" id="MEQ2283889.1"/>
    </source>
</evidence>
<proteinExistence type="predicted"/>